<dbReference type="SUPFAM" id="SSF53335">
    <property type="entry name" value="S-adenosyl-L-methionine-dependent methyltransferases"/>
    <property type="match status" value="1"/>
</dbReference>
<dbReference type="InterPro" id="IPR029063">
    <property type="entry name" value="SAM-dependent_MTases_sf"/>
</dbReference>
<dbReference type="InterPro" id="IPR025714">
    <property type="entry name" value="Methyltranfer_dom"/>
</dbReference>
<dbReference type="GO" id="GO:0008168">
    <property type="term" value="F:methyltransferase activity"/>
    <property type="evidence" value="ECO:0007669"/>
    <property type="project" value="UniProtKB-KW"/>
</dbReference>
<proteinExistence type="predicted"/>
<keyword evidence="3" id="KW-1185">Reference proteome</keyword>
<reference evidence="3" key="1">
    <citation type="journal article" date="2019" name="Int. J. Syst. Evol. Microbiol.">
        <title>The Global Catalogue of Microorganisms (GCM) 10K type strain sequencing project: providing services to taxonomists for standard genome sequencing and annotation.</title>
        <authorList>
            <consortium name="The Broad Institute Genomics Platform"/>
            <consortium name="The Broad Institute Genome Sequencing Center for Infectious Disease"/>
            <person name="Wu L."/>
            <person name="Ma J."/>
        </authorList>
    </citation>
    <scope>NUCLEOTIDE SEQUENCE [LARGE SCALE GENOMIC DNA]</scope>
    <source>
        <strain evidence="3">KCTC 52487</strain>
    </source>
</reference>
<keyword evidence="2" id="KW-0489">Methyltransferase</keyword>
<comment type="caution">
    <text evidence="2">The sequence shown here is derived from an EMBL/GenBank/DDBJ whole genome shotgun (WGS) entry which is preliminary data.</text>
</comment>
<evidence type="ECO:0000259" key="1">
    <source>
        <dbReference type="Pfam" id="PF13847"/>
    </source>
</evidence>
<dbReference type="Proteomes" id="UP001595379">
    <property type="component" value="Unassembled WGS sequence"/>
</dbReference>
<dbReference type="PANTHER" id="PTHR47739:SF1">
    <property type="entry name" value="TRNA1(VAL) (ADENINE(37)-N6)-METHYLTRANSFERASE"/>
    <property type="match status" value="1"/>
</dbReference>
<keyword evidence="2" id="KW-0808">Transferase</keyword>
<protein>
    <submittedName>
        <fullName evidence="2">tRNA1(Val) (Adenine(37)-N6)-methyltransferase</fullName>
        <ecNumber evidence="2">2.1.1.223</ecNumber>
    </submittedName>
</protein>
<dbReference type="EMBL" id="JBHRSV010000019">
    <property type="protein sequence ID" value="MFC2926578.1"/>
    <property type="molecule type" value="Genomic_DNA"/>
</dbReference>
<gene>
    <name evidence="2" type="ORF">ACFOOR_10715</name>
</gene>
<accession>A0ABV6ZYY5</accession>
<evidence type="ECO:0000313" key="3">
    <source>
        <dbReference type="Proteomes" id="UP001595379"/>
    </source>
</evidence>
<dbReference type="PANTHER" id="PTHR47739">
    <property type="entry name" value="TRNA1(VAL) (ADENINE(37)-N6)-METHYLTRANSFERASE"/>
    <property type="match status" value="1"/>
</dbReference>
<dbReference type="Gene3D" id="3.40.50.150">
    <property type="entry name" value="Vaccinia Virus protein VP39"/>
    <property type="match status" value="1"/>
</dbReference>
<organism evidence="2 3">
    <name type="scientific">Hyphobacterium vulgare</name>
    <dbReference type="NCBI Taxonomy" id="1736751"/>
    <lineage>
        <taxon>Bacteria</taxon>
        <taxon>Pseudomonadati</taxon>
        <taxon>Pseudomonadota</taxon>
        <taxon>Alphaproteobacteria</taxon>
        <taxon>Maricaulales</taxon>
        <taxon>Maricaulaceae</taxon>
        <taxon>Hyphobacterium</taxon>
    </lineage>
</organism>
<feature type="domain" description="Methyltransferase" evidence="1">
    <location>
        <begin position="36"/>
        <end position="160"/>
    </location>
</feature>
<dbReference type="Pfam" id="PF13847">
    <property type="entry name" value="Methyltransf_31"/>
    <property type="match status" value="1"/>
</dbReference>
<dbReference type="RefSeq" id="WP_343164362.1">
    <property type="nucleotide sequence ID" value="NZ_JBHRSV010000019.1"/>
</dbReference>
<sequence length="246" mass="25978">MSEDRFLDSRITVTQPDDGFRAGIDAVLLAAALLAKPGERLVEPGCGAGTASLCAASRLTGCHFAGFDIDPDMIALAQGNAAANGLADRVGFSAGDVADPAGWGPADQVFFNPPFFDDPKSMRAPRAGKTRAYLTGETVLADWIAAARKTLKPRGRLTVIHRADRLGDLLFLLNARWGDVVVKPVHPRADAPAKRVIVAATRDAKGPLVLLPPLVLHDGEGGQYSAEADAILRGRAGLQLWKDPSP</sequence>
<dbReference type="EC" id="2.1.1.223" evidence="2"/>
<dbReference type="CDD" id="cd02440">
    <property type="entry name" value="AdoMet_MTases"/>
    <property type="match status" value="1"/>
</dbReference>
<dbReference type="GO" id="GO:0032259">
    <property type="term" value="P:methylation"/>
    <property type="evidence" value="ECO:0007669"/>
    <property type="project" value="UniProtKB-KW"/>
</dbReference>
<evidence type="ECO:0000313" key="2">
    <source>
        <dbReference type="EMBL" id="MFC2926578.1"/>
    </source>
</evidence>
<dbReference type="InterPro" id="IPR050210">
    <property type="entry name" value="tRNA_Adenine-N(6)_MTase"/>
</dbReference>
<name>A0ABV6ZYY5_9PROT</name>